<sequence>MQTRLKTAGLHTARQSSHVPEWTDHSVFFRQERRGGCNGQSSPFAPNLRSRIEKPTRSQSVQSSTRSRQRSTCHSHAPAVIAELSVGLSMFSLP</sequence>
<evidence type="ECO:0000256" key="1">
    <source>
        <dbReference type="SAM" id="MobiDB-lite"/>
    </source>
</evidence>
<feature type="compositionally biased region" description="Low complexity" evidence="1">
    <location>
        <begin position="57"/>
        <end position="66"/>
    </location>
</feature>
<dbReference type="EMBL" id="JACVVK020000141">
    <property type="protein sequence ID" value="KAK7489180.1"/>
    <property type="molecule type" value="Genomic_DNA"/>
</dbReference>
<proteinExistence type="predicted"/>
<evidence type="ECO:0000313" key="3">
    <source>
        <dbReference type="Proteomes" id="UP001519460"/>
    </source>
</evidence>
<gene>
    <name evidence="2" type="ORF">BaRGS_00019558</name>
</gene>
<keyword evidence="3" id="KW-1185">Reference proteome</keyword>
<protein>
    <submittedName>
        <fullName evidence="2">Uncharacterized protein</fullName>
    </submittedName>
</protein>
<dbReference type="AlphaFoldDB" id="A0ABD0KPL5"/>
<name>A0ABD0KPL5_9CAEN</name>
<reference evidence="2 3" key="1">
    <citation type="journal article" date="2023" name="Sci. Data">
        <title>Genome assembly of the Korean intertidal mud-creeper Batillaria attramentaria.</title>
        <authorList>
            <person name="Patra A.K."/>
            <person name="Ho P.T."/>
            <person name="Jun S."/>
            <person name="Lee S.J."/>
            <person name="Kim Y."/>
            <person name="Won Y.J."/>
        </authorList>
    </citation>
    <scope>NUCLEOTIDE SEQUENCE [LARGE SCALE GENOMIC DNA]</scope>
    <source>
        <strain evidence="2">Wonlab-2016</strain>
    </source>
</reference>
<accession>A0ABD0KPL5</accession>
<dbReference type="Proteomes" id="UP001519460">
    <property type="component" value="Unassembled WGS sequence"/>
</dbReference>
<feature type="region of interest" description="Disordered" evidence="1">
    <location>
        <begin position="1"/>
        <end position="76"/>
    </location>
</feature>
<organism evidence="2 3">
    <name type="scientific">Batillaria attramentaria</name>
    <dbReference type="NCBI Taxonomy" id="370345"/>
    <lineage>
        <taxon>Eukaryota</taxon>
        <taxon>Metazoa</taxon>
        <taxon>Spiralia</taxon>
        <taxon>Lophotrochozoa</taxon>
        <taxon>Mollusca</taxon>
        <taxon>Gastropoda</taxon>
        <taxon>Caenogastropoda</taxon>
        <taxon>Sorbeoconcha</taxon>
        <taxon>Cerithioidea</taxon>
        <taxon>Batillariidae</taxon>
        <taxon>Batillaria</taxon>
    </lineage>
</organism>
<comment type="caution">
    <text evidence="2">The sequence shown here is derived from an EMBL/GenBank/DDBJ whole genome shotgun (WGS) entry which is preliminary data.</text>
</comment>
<evidence type="ECO:0000313" key="2">
    <source>
        <dbReference type="EMBL" id="KAK7489180.1"/>
    </source>
</evidence>